<comment type="caution">
    <text evidence="4">The sequence shown here is derived from an EMBL/GenBank/DDBJ whole genome shotgun (WGS) entry which is preliminary data.</text>
</comment>
<dbReference type="PANTHER" id="PTHR47966">
    <property type="entry name" value="BETA-SITE APP-CLEAVING ENZYME, ISOFORM A-RELATED"/>
    <property type="match status" value="1"/>
</dbReference>
<feature type="disulfide bond" evidence="2">
    <location>
        <begin position="23"/>
        <end position="60"/>
    </location>
</feature>
<dbReference type="SUPFAM" id="SSF50630">
    <property type="entry name" value="Acid proteases"/>
    <property type="match status" value="1"/>
</dbReference>
<dbReference type="AlphaFoldDB" id="A0AAV4BDY1"/>
<keyword evidence="5" id="KW-1185">Reference proteome</keyword>
<proteinExistence type="inferred from homology"/>
<dbReference type="EMBL" id="BLXT01004807">
    <property type="protein sequence ID" value="GFO17403.1"/>
    <property type="molecule type" value="Genomic_DNA"/>
</dbReference>
<comment type="similarity">
    <text evidence="1">Belongs to the peptidase A1 family.</text>
</comment>
<dbReference type="Pfam" id="PF00026">
    <property type="entry name" value="Asp"/>
    <property type="match status" value="1"/>
</dbReference>
<evidence type="ECO:0000259" key="3">
    <source>
        <dbReference type="PROSITE" id="PS51767"/>
    </source>
</evidence>
<dbReference type="Proteomes" id="UP000735302">
    <property type="component" value="Unassembled WGS sequence"/>
</dbReference>
<evidence type="ECO:0000313" key="4">
    <source>
        <dbReference type="EMBL" id="GFO17403.1"/>
    </source>
</evidence>
<dbReference type="PROSITE" id="PS51767">
    <property type="entry name" value="PEPTIDASE_A1"/>
    <property type="match status" value="1"/>
</dbReference>
<protein>
    <submittedName>
        <fullName evidence="4">Cathepsin d</fullName>
    </submittedName>
</protein>
<evidence type="ECO:0000313" key="5">
    <source>
        <dbReference type="Proteomes" id="UP000735302"/>
    </source>
</evidence>
<evidence type="ECO:0000256" key="1">
    <source>
        <dbReference type="ARBA" id="ARBA00007447"/>
    </source>
</evidence>
<keyword evidence="2" id="KW-1015">Disulfide bond</keyword>
<dbReference type="Gene3D" id="2.40.70.10">
    <property type="entry name" value="Acid Proteases"/>
    <property type="match status" value="1"/>
</dbReference>
<dbReference type="GO" id="GO:0004190">
    <property type="term" value="F:aspartic-type endopeptidase activity"/>
    <property type="evidence" value="ECO:0007669"/>
    <property type="project" value="InterPro"/>
</dbReference>
<feature type="domain" description="Peptidase A1" evidence="3">
    <location>
        <begin position="1"/>
        <end position="102"/>
    </location>
</feature>
<dbReference type="InterPro" id="IPR001461">
    <property type="entry name" value="Aspartic_peptidase_A1"/>
</dbReference>
<name>A0AAV4BDY1_9GAST</name>
<accession>A0AAV4BDY1</accession>
<dbReference type="InterPro" id="IPR033121">
    <property type="entry name" value="PEPTIDASE_A1"/>
</dbReference>
<sequence length="106" mass="12292">MVFRSDLCFQFHLFNSLQYEFDCSEVDSLPDVEFLIKGKKLSLSSKDYVVKEEASGTTTCYSGFFGRRRLTESSGSLWTLGQIFLRGFYTHFDKANHRIGFAKIRH</sequence>
<dbReference type="GO" id="GO:0006508">
    <property type="term" value="P:proteolysis"/>
    <property type="evidence" value="ECO:0007669"/>
    <property type="project" value="InterPro"/>
</dbReference>
<evidence type="ECO:0000256" key="2">
    <source>
        <dbReference type="PIRSR" id="PIRSR601461-2"/>
    </source>
</evidence>
<reference evidence="4 5" key="1">
    <citation type="journal article" date="2021" name="Elife">
        <title>Chloroplast acquisition without the gene transfer in kleptoplastic sea slugs, Plakobranchus ocellatus.</title>
        <authorList>
            <person name="Maeda T."/>
            <person name="Takahashi S."/>
            <person name="Yoshida T."/>
            <person name="Shimamura S."/>
            <person name="Takaki Y."/>
            <person name="Nagai Y."/>
            <person name="Toyoda A."/>
            <person name="Suzuki Y."/>
            <person name="Arimoto A."/>
            <person name="Ishii H."/>
            <person name="Satoh N."/>
            <person name="Nishiyama T."/>
            <person name="Hasebe M."/>
            <person name="Maruyama T."/>
            <person name="Minagawa J."/>
            <person name="Obokata J."/>
            <person name="Shigenobu S."/>
        </authorList>
    </citation>
    <scope>NUCLEOTIDE SEQUENCE [LARGE SCALE GENOMIC DNA]</scope>
</reference>
<gene>
    <name evidence="4" type="ORF">PoB_004390800</name>
</gene>
<organism evidence="4 5">
    <name type="scientific">Plakobranchus ocellatus</name>
    <dbReference type="NCBI Taxonomy" id="259542"/>
    <lineage>
        <taxon>Eukaryota</taxon>
        <taxon>Metazoa</taxon>
        <taxon>Spiralia</taxon>
        <taxon>Lophotrochozoa</taxon>
        <taxon>Mollusca</taxon>
        <taxon>Gastropoda</taxon>
        <taxon>Heterobranchia</taxon>
        <taxon>Euthyneura</taxon>
        <taxon>Panpulmonata</taxon>
        <taxon>Sacoglossa</taxon>
        <taxon>Placobranchoidea</taxon>
        <taxon>Plakobranchidae</taxon>
        <taxon>Plakobranchus</taxon>
    </lineage>
</organism>
<dbReference type="InterPro" id="IPR021109">
    <property type="entry name" value="Peptidase_aspartic_dom_sf"/>
</dbReference>